<evidence type="ECO:0000313" key="1">
    <source>
        <dbReference type="EMBL" id="VDN36676.1"/>
    </source>
</evidence>
<dbReference type="AlphaFoldDB" id="A0A3P7R0G5"/>
<protein>
    <submittedName>
        <fullName evidence="1">Uncharacterized protein</fullName>
    </submittedName>
</protein>
<organism evidence="1 2">
    <name type="scientific">Dibothriocephalus latus</name>
    <name type="common">Fish tapeworm</name>
    <name type="synonym">Diphyllobothrium latum</name>
    <dbReference type="NCBI Taxonomy" id="60516"/>
    <lineage>
        <taxon>Eukaryota</taxon>
        <taxon>Metazoa</taxon>
        <taxon>Spiralia</taxon>
        <taxon>Lophotrochozoa</taxon>
        <taxon>Platyhelminthes</taxon>
        <taxon>Cestoda</taxon>
        <taxon>Eucestoda</taxon>
        <taxon>Diphyllobothriidea</taxon>
        <taxon>Diphyllobothriidae</taxon>
        <taxon>Dibothriocephalus</taxon>
    </lineage>
</organism>
<dbReference type="OrthoDB" id="4953at2759"/>
<gene>
    <name evidence="1" type="ORF">DILT_LOCUS17096</name>
</gene>
<name>A0A3P7R0G5_DIBLA</name>
<evidence type="ECO:0000313" key="2">
    <source>
        <dbReference type="Proteomes" id="UP000281553"/>
    </source>
</evidence>
<accession>A0A3P7R0G5</accession>
<keyword evidence="2" id="KW-1185">Reference proteome</keyword>
<dbReference type="Proteomes" id="UP000281553">
    <property type="component" value="Unassembled WGS sequence"/>
</dbReference>
<dbReference type="EMBL" id="UYRU01089323">
    <property type="protein sequence ID" value="VDN36676.1"/>
    <property type="molecule type" value="Genomic_DNA"/>
</dbReference>
<feature type="non-terminal residue" evidence="1">
    <location>
        <position position="62"/>
    </location>
</feature>
<proteinExistence type="predicted"/>
<sequence>MHATPGPSVVEPSLPAYPTHISHLRVMNFNKQDVNTCLALVAPLMDTPSEDLRLEVLVSLFA</sequence>
<reference evidence="1 2" key="1">
    <citation type="submission" date="2018-11" db="EMBL/GenBank/DDBJ databases">
        <authorList>
            <consortium name="Pathogen Informatics"/>
        </authorList>
    </citation>
    <scope>NUCLEOTIDE SEQUENCE [LARGE SCALE GENOMIC DNA]</scope>
</reference>